<dbReference type="GO" id="GO:0000045">
    <property type="term" value="P:autophagosome assembly"/>
    <property type="evidence" value="ECO:0007669"/>
    <property type="project" value="TreeGrafter"/>
</dbReference>
<dbReference type="InterPro" id="IPR008271">
    <property type="entry name" value="Ser/Thr_kinase_AS"/>
</dbReference>
<dbReference type="Gene3D" id="3.80.10.10">
    <property type="entry name" value="Ribonuclease Inhibitor"/>
    <property type="match status" value="1"/>
</dbReference>
<dbReference type="GO" id="GO:0016020">
    <property type="term" value="C:membrane"/>
    <property type="evidence" value="ECO:0007669"/>
    <property type="project" value="TreeGrafter"/>
</dbReference>
<keyword evidence="7" id="KW-1185">Reference proteome</keyword>
<dbReference type="PROSITE" id="PS00108">
    <property type="entry name" value="PROTEIN_KINASE_ST"/>
    <property type="match status" value="1"/>
</dbReference>
<comment type="caution">
    <text evidence="6">The sequence shown here is derived from an EMBL/GenBank/DDBJ whole genome shotgun (WGS) entry which is preliminary data.</text>
</comment>
<feature type="domain" description="Protein kinase" evidence="5">
    <location>
        <begin position="1"/>
        <end position="312"/>
    </location>
</feature>
<dbReference type="InterPro" id="IPR011009">
    <property type="entry name" value="Kinase-like_dom_sf"/>
</dbReference>
<dbReference type="Pfam" id="PF00069">
    <property type="entry name" value="Pkinase"/>
    <property type="match status" value="1"/>
</dbReference>
<gene>
    <name evidence="6" type="ORF">KIPB_005528</name>
</gene>
<organism evidence="6 7">
    <name type="scientific">Kipferlia bialata</name>
    <dbReference type="NCBI Taxonomy" id="797122"/>
    <lineage>
        <taxon>Eukaryota</taxon>
        <taxon>Metamonada</taxon>
        <taxon>Carpediemonas-like organisms</taxon>
        <taxon>Kipferlia</taxon>
    </lineage>
</organism>
<dbReference type="SUPFAM" id="SSF56112">
    <property type="entry name" value="Protein kinase-like (PK-like)"/>
    <property type="match status" value="1"/>
</dbReference>
<name>A0A9K3CW52_9EUKA</name>
<feature type="non-terminal residue" evidence="6">
    <location>
        <position position="534"/>
    </location>
</feature>
<dbReference type="InterPro" id="IPR000719">
    <property type="entry name" value="Prot_kinase_dom"/>
</dbReference>
<dbReference type="GO" id="GO:0005829">
    <property type="term" value="C:cytosol"/>
    <property type="evidence" value="ECO:0007669"/>
    <property type="project" value="TreeGrafter"/>
</dbReference>
<evidence type="ECO:0000313" key="6">
    <source>
        <dbReference type="EMBL" id="GIQ84092.1"/>
    </source>
</evidence>
<reference evidence="6 7" key="1">
    <citation type="journal article" date="2018" name="PLoS ONE">
        <title>The draft genome of Kipferlia bialata reveals reductive genome evolution in fornicate parasites.</title>
        <authorList>
            <person name="Tanifuji G."/>
            <person name="Takabayashi S."/>
            <person name="Kume K."/>
            <person name="Takagi M."/>
            <person name="Nakayama T."/>
            <person name="Kamikawa R."/>
            <person name="Inagaki Y."/>
            <person name="Hashimoto T."/>
        </authorList>
    </citation>
    <scope>NUCLEOTIDE SEQUENCE [LARGE SCALE GENOMIC DNA]</scope>
    <source>
        <strain evidence="6">NY0173</strain>
    </source>
</reference>
<dbReference type="GO" id="GO:0005524">
    <property type="term" value="F:ATP binding"/>
    <property type="evidence" value="ECO:0007669"/>
    <property type="project" value="UniProtKB-KW"/>
</dbReference>
<dbReference type="PANTHER" id="PTHR24348:SF22">
    <property type="entry name" value="NON-SPECIFIC SERINE_THREONINE PROTEIN KINASE"/>
    <property type="match status" value="1"/>
</dbReference>
<dbReference type="PROSITE" id="PS50011">
    <property type="entry name" value="PROTEIN_KINASE_DOM"/>
    <property type="match status" value="1"/>
</dbReference>
<sequence length="534" mass="58883">ATEIATGRRVAAKFQWICGTPAVPNWVAEDELSEDAYEAFMKTAAGAAYVQRQKDLKTEIRAAILLRDTETPHVVKYLRHFRNTEEANQMVIIMELVEGKHLQEHIGVHLMRSKENPLPHMLTIMHQLLLALSAMAKAKVIHRDIKPENIMIDMSGSYVCVKIVDFGLSKLMSEENPQTNSLGVGNIMYRAPECFENGVDLGTNSAGARLIGEYDQSADVWSLGLIFSEMLSRHWVLSDLIRRNSPGGYFNHFSFTHGLVAEDAQFNTVSSEDTDIPGLPDLINSMLQRTPCDRPSVDRLVHTLEGVIEKYISAKMSSTWASILQREEGYRNVIGGVSPALSSLSTDVTDRPVPSLGTLRESMAVSRVPSLPKTEHTEAWWKSIVDSCASDPSQSTLSFTGTDNKLGSTGFVSMYKYVSSLCEPTEGAGEAEGKSFKHVTSVDLAGHDLSHTGSRLARLLKHMPNVQSLDLRGNGLSEMIINNMVEELTKSGRQLREIILNDNGELPSSNRPCPQDQTGTYVTSLLASSCDTLL</sequence>
<dbReference type="Proteomes" id="UP000265618">
    <property type="component" value="Unassembled WGS sequence"/>
</dbReference>
<dbReference type="CDD" id="cd00180">
    <property type="entry name" value="PKc"/>
    <property type="match status" value="1"/>
</dbReference>
<evidence type="ECO:0000256" key="3">
    <source>
        <dbReference type="ARBA" id="ARBA00022777"/>
    </source>
</evidence>
<dbReference type="SUPFAM" id="SSF52047">
    <property type="entry name" value="RNI-like"/>
    <property type="match status" value="1"/>
</dbReference>
<protein>
    <recommendedName>
        <fullName evidence="5">Protein kinase domain-containing protein</fullName>
    </recommendedName>
</protein>
<keyword evidence="2" id="KW-0547">Nucleotide-binding</keyword>
<dbReference type="PANTHER" id="PTHR24348">
    <property type="entry name" value="SERINE/THREONINE-PROTEIN KINASE UNC-51-RELATED"/>
    <property type="match status" value="1"/>
</dbReference>
<dbReference type="GO" id="GO:0000407">
    <property type="term" value="C:phagophore assembly site"/>
    <property type="evidence" value="ECO:0007669"/>
    <property type="project" value="TreeGrafter"/>
</dbReference>
<evidence type="ECO:0000259" key="5">
    <source>
        <dbReference type="PROSITE" id="PS50011"/>
    </source>
</evidence>
<evidence type="ECO:0000256" key="4">
    <source>
        <dbReference type="ARBA" id="ARBA00022840"/>
    </source>
</evidence>
<keyword evidence="3" id="KW-0418">Kinase</keyword>
<evidence type="ECO:0000256" key="1">
    <source>
        <dbReference type="ARBA" id="ARBA00022679"/>
    </source>
</evidence>
<dbReference type="SMART" id="SM00220">
    <property type="entry name" value="S_TKc"/>
    <property type="match status" value="1"/>
</dbReference>
<evidence type="ECO:0000313" key="7">
    <source>
        <dbReference type="Proteomes" id="UP000265618"/>
    </source>
</evidence>
<dbReference type="GO" id="GO:0004674">
    <property type="term" value="F:protein serine/threonine kinase activity"/>
    <property type="evidence" value="ECO:0007669"/>
    <property type="project" value="InterPro"/>
</dbReference>
<dbReference type="OrthoDB" id="10252171at2759"/>
<dbReference type="GO" id="GO:0005776">
    <property type="term" value="C:autophagosome"/>
    <property type="evidence" value="ECO:0007669"/>
    <property type="project" value="TreeGrafter"/>
</dbReference>
<evidence type="ECO:0000256" key="2">
    <source>
        <dbReference type="ARBA" id="ARBA00022741"/>
    </source>
</evidence>
<keyword evidence="4" id="KW-0067">ATP-binding</keyword>
<dbReference type="InterPro" id="IPR045269">
    <property type="entry name" value="Atg1-like"/>
</dbReference>
<dbReference type="InterPro" id="IPR032675">
    <property type="entry name" value="LRR_dom_sf"/>
</dbReference>
<accession>A0A9K3CW52</accession>
<proteinExistence type="predicted"/>
<keyword evidence="1" id="KW-0808">Transferase</keyword>
<dbReference type="AlphaFoldDB" id="A0A9K3CW52"/>
<dbReference type="EMBL" id="BDIP01001302">
    <property type="protein sequence ID" value="GIQ84092.1"/>
    <property type="molecule type" value="Genomic_DNA"/>
</dbReference>
<dbReference type="Gene3D" id="1.10.510.10">
    <property type="entry name" value="Transferase(Phosphotransferase) domain 1"/>
    <property type="match status" value="1"/>
</dbReference>
<dbReference type="GO" id="GO:0010506">
    <property type="term" value="P:regulation of autophagy"/>
    <property type="evidence" value="ECO:0007669"/>
    <property type="project" value="InterPro"/>
</dbReference>